<dbReference type="GO" id="GO:1990592">
    <property type="term" value="P:protein K69-linked ufmylation"/>
    <property type="evidence" value="ECO:0007669"/>
    <property type="project" value="TreeGrafter"/>
</dbReference>
<evidence type="ECO:0000259" key="1">
    <source>
        <dbReference type="Pfam" id="PF25041"/>
    </source>
</evidence>
<dbReference type="GO" id="GO:0032434">
    <property type="term" value="P:regulation of proteasomal ubiquitin-dependent protein catabolic process"/>
    <property type="evidence" value="ECO:0007669"/>
    <property type="project" value="TreeGrafter"/>
</dbReference>
<dbReference type="Proteomes" id="UP001229421">
    <property type="component" value="Unassembled WGS sequence"/>
</dbReference>
<organism evidence="2 3">
    <name type="scientific">Tagetes erecta</name>
    <name type="common">African marigold</name>
    <dbReference type="NCBI Taxonomy" id="13708"/>
    <lineage>
        <taxon>Eukaryota</taxon>
        <taxon>Viridiplantae</taxon>
        <taxon>Streptophyta</taxon>
        <taxon>Embryophyta</taxon>
        <taxon>Tracheophyta</taxon>
        <taxon>Spermatophyta</taxon>
        <taxon>Magnoliopsida</taxon>
        <taxon>eudicotyledons</taxon>
        <taxon>Gunneridae</taxon>
        <taxon>Pentapetalae</taxon>
        <taxon>asterids</taxon>
        <taxon>campanulids</taxon>
        <taxon>Asterales</taxon>
        <taxon>Asteraceae</taxon>
        <taxon>Asteroideae</taxon>
        <taxon>Heliantheae alliance</taxon>
        <taxon>Tageteae</taxon>
        <taxon>Tagetes</taxon>
    </lineage>
</organism>
<feature type="domain" description="E3 UFM1-protein ligase-like C-terminal" evidence="1">
    <location>
        <begin position="2"/>
        <end position="108"/>
    </location>
</feature>
<protein>
    <recommendedName>
        <fullName evidence="1">E3 UFM1-protein ligase-like C-terminal domain-containing protein</fullName>
    </recommendedName>
</protein>
<reference evidence="2" key="1">
    <citation type="journal article" date="2023" name="bioRxiv">
        <title>Improved chromosome-level genome assembly for marigold (Tagetes erecta).</title>
        <authorList>
            <person name="Jiang F."/>
            <person name="Yuan L."/>
            <person name="Wang S."/>
            <person name="Wang H."/>
            <person name="Xu D."/>
            <person name="Wang A."/>
            <person name="Fan W."/>
        </authorList>
    </citation>
    <scope>NUCLEOTIDE SEQUENCE</scope>
    <source>
        <strain evidence="2">WSJ</strain>
        <tissue evidence="2">Leaf</tissue>
    </source>
</reference>
<name>A0AAD8K482_TARER</name>
<dbReference type="EMBL" id="JAUHHV010000009">
    <property type="protein sequence ID" value="KAK1412795.1"/>
    <property type="molecule type" value="Genomic_DNA"/>
</dbReference>
<gene>
    <name evidence="2" type="ORF">QVD17_34308</name>
</gene>
<dbReference type="PANTHER" id="PTHR31057:SF0">
    <property type="entry name" value="E3 UFM1-PROTEIN LIGASE 1"/>
    <property type="match status" value="1"/>
</dbReference>
<comment type="caution">
    <text evidence="2">The sequence shown here is derived from an EMBL/GenBank/DDBJ whole genome shotgun (WGS) entry which is preliminary data.</text>
</comment>
<dbReference type="GO" id="GO:0034976">
    <property type="term" value="P:response to endoplasmic reticulum stress"/>
    <property type="evidence" value="ECO:0007669"/>
    <property type="project" value="TreeGrafter"/>
</dbReference>
<dbReference type="AlphaFoldDB" id="A0AAD8K482"/>
<sequence>MHQKDLSAQVSAETDPVNILPKVVSLLYIQFYGRALQAPGRAISVAISKLKDKLDDSAYKTLEEYHAATVTLLTLISASTGDEKDCTSDRSLSKKEFLERMMPALKTLVSQ</sequence>
<dbReference type="PANTHER" id="PTHR31057">
    <property type="entry name" value="E3 UFM1-PROTEIN LIGASE 1"/>
    <property type="match status" value="1"/>
</dbReference>
<accession>A0AAD8K482</accession>
<keyword evidence="3" id="KW-1185">Reference proteome</keyword>
<evidence type="ECO:0000313" key="2">
    <source>
        <dbReference type="EMBL" id="KAK1412795.1"/>
    </source>
</evidence>
<dbReference type="Pfam" id="PF25041">
    <property type="entry name" value="UFL1_C"/>
    <property type="match status" value="1"/>
</dbReference>
<dbReference type="InterPro" id="IPR018611">
    <property type="entry name" value="Ufl1"/>
</dbReference>
<dbReference type="InterPro" id="IPR056761">
    <property type="entry name" value="Ufl1-like_C"/>
</dbReference>
<dbReference type="GO" id="GO:0005789">
    <property type="term" value="C:endoplasmic reticulum membrane"/>
    <property type="evidence" value="ECO:0007669"/>
    <property type="project" value="TreeGrafter"/>
</dbReference>
<proteinExistence type="predicted"/>
<dbReference type="GO" id="GO:0061666">
    <property type="term" value="F:UFM1 ligase activity"/>
    <property type="evidence" value="ECO:0007669"/>
    <property type="project" value="InterPro"/>
</dbReference>
<evidence type="ECO:0000313" key="3">
    <source>
        <dbReference type="Proteomes" id="UP001229421"/>
    </source>
</evidence>